<name>A0A7Y7XJL0_9PSED</name>
<comment type="subcellular location">
    <subcellularLocation>
        <location evidence="1">Secreted</location>
    </subcellularLocation>
</comment>
<reference evidence="4 5" key="1">
    <citation type="submission" date="2020-04" db="EMBL/GenBank/DDBJ databases">
        <title>Molecular characterization of pseudomonads from Agaricus bisporus reveal novel blotch 2 pathogens in Western Europe.</title>
        <authorList>
            <person name="Taparia T."/>
            <person name="Krijger M."/>
            <person name="Haynes E."/>
            <person name="Elpinstone J.G."/>
            <person name="Noble R."/>
            <person name="Van Der Wolf J."/>
        </authorList>
    </citation>
    <scope>NUCLEOTIDE SEQUENCE [LARGE SCALE GENOMIC DNA]</scope>
    <source>
        <strain evidence="4 5">H7001</strain>
    </source>
</reference>
<dbReference type="GO" id="GO:0005576">
    <property type="term" value="C:extracellular region"/>
    <property type="evidence" value="ECO:0007669"/>
    <property type="project" value="UniProtKB-SubCell"/>
</dbReference>
<evidence type="ECO:0000256" key="3">
    <source>
        <dbReference type="ARBA" id="ARBA00022837"/>
    </source>
</evidence>
<dbReference type="InterPro" id="IPR011049">
    <property type="entry name" value="Serralysin-like_metalloprot_C"/>
</dbReference>
<keyword evidence="3" id="KW-0106">Calcium</keyword>
<sequence length="487" mass="52246">MNPPDILHPHQQAMPDKEHWIEGDAEIIHPRITPLNEYPDDARIMHIHPLHQDENVLIERKKLEASPDYRGPKDHLVFTTVGQRHEGAHLYRGDLVLDINESRYHLKRSSSEQVIVLRTQEGDDEIIIDDDVQATVFIDSGAGADRVQCGGGFTKVHTGSGNDSVFTRSGASYIETGEGDDYVSALGDGPVTVYGGQGNDTLDVSASKGACFIEGGQGDDLVAGGQGQSNVLSGGEGDDEIIPGPGPTTIYTGTGTDLVSGLRADMQLFNAYSTSQPTPATLADDPGVMIAAKGLDTCGVIVEGSPRFQERVNDDLRLLLGSGNGQQLLDALGRAKEASGVPVVIKELSEEENGMCHPGGTEQDHLFIEHGQAGTPAQGCTVYYDPSFLKAEVTSIVHLYHELCHAYNFVTGTTFPGLGPDGVDAGKPRNLVRNAELQAVGLEAQVPAFDFDANSATPPLTTNPEAFTENGLRLEFGIPPRKQYRED</sequence>
<accession>A0A7Y7XJL0</accession>
<dbReference type="PRINTS" id="PR00313">
    <property type="entry name" value="CABNDNGRPT"/>
</dbReference>
<dbReference type="AlphaFoldDB" id="A0A7Y7XJL0"/>
<dbReference type="InterPro" id="IPR001343">
    <property type="entry name" value="Hemolysn_Ca-bd"/>
</dbReference>
<dbReference type="EMBL" id="JACAQB010000042">
    <property type="protein sequence ID" value="NWC00856.1"/>
    <property type="molecule type" value="Genomic_DNA"/>
</dbReference>
<dbReference type="InterPro" id="IPR050557">
    <property type="entry name" value="RTX_toxin/Mannuronan_C5-epim"/>
</dbReference>
<evidence type="ECO:0008006" key="6">
    <source>
        <dbReference type="Google" id="ProtNLM"/>
    </source>
</evidence>
<dbReference type="InterPro" id="IPR028208">
    <property type="entry name" value="Effector_pro_NleD-like"/>
</dbReference>
<dbReference type="Proteomes" id="UP000539985">
    <property type="component" value="Unassembled WGS sequence"/>
</dbReference>
<comment type="caution">
    <text evidence="4">The sequence shown here is derived from an EMBL/GenBank/DDBJ whole genome shotgun (WGS) entry which is preliminary data.</text>
</comment>
<dbReference type="PANTHER" id="PTHR38340">
    <property type="entry name" value="S-LAYER PROTEIN"/>
    <property type="match status" value="1"/>
</dbReference>
<dbReference type="GO" id="GO:0005509">
    <property type="term" value="F:calcium ion binding"/>
    <property type="evidence" value="ECO:0007669"/>
    <property type="project" value="InterPro"/>
</dbReference>
<evidence type="ECO:0000256" key="2">
    <source>
        <dbReference type="ARBA" id="ARBA00022525"/>
    </source>
</evidence>
<evidence type="ECO:0000313" key="5">
    <source>
        <dbReference type="Proteomes" id="UP000539985"/>
    </source>
</evidence>
<keyword evidence="2" id="KW-0964">Secreted</keyword>
<dbReference type="RefSeq" id="WP_177105989.1">
    <property type="nucleotide sequence ID" value="NZ_JACAQB010000042.1"/>
</dbReference>
<dbReference type="SUPFAM" id="SSF51120">
    <property type="entry name" value="beta-Roll"/>
    <property type="match status" value="1"/>
</dbReference>
<dbReference type="Pfam" id="PF14891">
    <property type="entry name" value="Peptidase_M91"/>
    <property type="match status" value="1"/>
</dbReference>
<dbReference type="Gene3D" id="2.160.20.160">
    <property type="match status" value="1"/>
</dbReference>
<proteinExistence type="predicted"/>
<evidence type="ECO:0000256" key="1">
    <source>
        <dbReference type="ARBA" id="ARBA00004613"/>
    </source>
</evidence>
<dbReference type="PANTHER" id="PTHR38340:SF1">
    <property type="entry name" value="S-LAYER PROTEIN"/>
    <property type="match status" value="1"/>
</dbReference>
<gene>
    <name evidence="4" type="ORF">HX882_33845</name>
</gene>
<organism evidence="4 5">
    <name type="scientific">Pseudomonas gingeri</name>
    <dbReference type="NCBI Taxonomy" id="117681"/>
    <lineage>
        <taxon>Bacteria</taxon>
        <taxon>Pseudomonadati</taxon>
        <taxon>Pseudomonadota</taxon>
        <taxon>Gammaproteobacteria</taxon>
        <taxon>Pseudomonadales</taxon>
        <taxon>Pseudomonadaceae</taxon>
        <taxon>Pseudomonas</taxon>
    </lineage>
</organism>
<dbReference type="Pfam" id="PF00353">
    <property type="entry name" value="HemolysinCabind"/>
    <property type="match status" value="3"/>
</dbReference>
<evidence type="ECO:0000313" key="4">
    <source>
        <dbReference type="EMBL" id="NWC00856.1"/>
    </source>
</evidence>
<protein>
    <recommendedName>
        <fullName evidence="6">Effector protein</fullName>
    </recommendedName>
</protein>